<dbReference type="CDD" id="cd02009">
    <property type="entry name" value="TPP_SHCHC_synthase"/>
    <property type="match status" value="1"/>
</dbReference>
<protein>
    <recommendedName>
        <fullName evidence="6">2-succinyl-5-enolpyruvyl-6-hydroxy-3-cyclohexene-1-carboxylate synthase</fullName>
        <shortName evidence="6">SEPHCHC synthase</shortName>
        <ecNumber evidence="6">2.2.1.9</ecNumber>
    </recommendedName>
    <alternativeName>
        <fullName evidence="6">Menaquinone biosynthesis protein MenD</fullName>
    </alternativeName>
</protein>
<name>A0ABQ5MID5_9FLAO</name>
<dbReference type="InterPro" id="IPR012001">
    <property type="entry name" value="Thiamin_PyroP_enz_TPP-bd_dom"/>
</dbReference>
<dbReference type="PIRSF" id="PIRSF004983">
    <property type="entry name" value="MenD"/>
    <property type="match status" value="1"/>
</dbReference>
<dbReference type="Pfam" id="PF02776">
    <property type="entry name" value="TPP_enzyme_N"/>
    <property type="match status" value="1"/>
</dbReference>
<comment type="catalytic activity">
    <reaction evidence="6">
        <text>isochorismate + 2-oxoglutarate + H(+) = 5-enolpyruvoyl-6-hydroxy-2-succinyl-cyclohex-3-ene-1-carboxylate + CO2</text>
        <dbReference type="Rhea" id="RHEA:25593"/>
        <dbReference type="ChEBI" id="CHEBI:15378"/>
        <dbReference type="ChEBI" id="CHEBI:16526"/>
        <dbReference type="ChEBI" id="CHEBI:16810"/>
        <dbReference type="ChEBI" id="CHEBI:29780"/>
        <dbReference type="ChEBI" id="CHEBI:58818"/>
        <dbReference type="EC" id="2.2.1.9"/>
    </reaction>
</comment>
<comment type="cofactor">
    <cofactor evidence="6">
        <name>thiamine diphosphate</name>
        <dbReference type="ChEBI" id="CHEBI:58937"/>
    </cofactor>
    <text evidence="6">Binds 1 thiamine pyrophosphate per subunit.</text>
</comment>
<dbReference type="InterPro" id="IPR029061">
    <property type="entry name" value="THDP-binding"/>
</dbReference>
<dbReference type="EC" id="2.2.1.9" evidence="6"/>
<gene>
    <name evidence="6 9" type="primary">menD</name>
    <name evidence="9" type="ORF">Y10_15310</name>
</gene>
<keyword evidence="6" id="KW-0474">Menaquinone biosynthesis</keyword>
<comment type="pathway">
    <text evidence="6">Quinol/quinone metabolism; 1,4-dihydroxy-2-naphthoate biosynthesis; 1,4-dihydroxy-2-naphthoate from chorismate: step 2/7.</text>
</comment>
<dbReference type="PANTHER" id="PTHR42916">
    <property type="entry name" value="2-SUCCINYL-5-ENOLPYRUVYL-6-HYDROXY-3-CYCLOHEXENE-1-CARBOXYLATE SYNTHASE"/>
    <property type="match status" value="1"/>
</dbReference>
<feature type="domain" description="Thiamine pyrophosphate enzyme N-terminal TPP-binding" evidence="8">
    <location>
        <begin position="8"/>
        <end position="116"/>
    </location>
</feature>
<evidence type="ECO:0000256" key="2">
    <source>
        <dbReference type="ARBA" id="ARBA00022723"/>
    </source>
</evidence>
<organism evidence="9 10">
    <name type="scientific">Neptunitalea lumnitzerae</name>
    <dbReference type="NCBI Taxonomy" id="2965509"/>
    <lineage>
        <taxon>Bacteria</taxon>
        <taxon>Pseudomonadati</taxon>
        <taxon>Bacteroidota</taxon>
        <taxon>Flavobacteriia</taxon>
        <taxon>Flavobacteriales</taxon>
        <taxon>Flavobacteriaceae</taxon>
        <taxon>Neptunitalea</taxon>
    </lineage>
</organism>
<keyword evidence="10" id="KW-1185">Reference proteome</keyword>
<dbReference type="EMBL" id="BRVO01000002">
    <property type="protein sequence ID" value="GLB49163.1"/>
    <property type="molecule type" value="Genomic_DNA"/>
</dbReference>
<dbReference type="RefSeq" id="WP_281764808.1">
    <property type="nucleotide sequence ID" value="NZ_BRVO01000002.1"/>
</dbReference>
<dbReference type="CDD" id="cd07037">
    <property type="entry name" value="TPP_PYR_MenD"/>
    <property type="match status" value="1"/>
</dbReference>
<keyword evidence="2 6" id="KW-0479">Metal-binding</keyword>
<keyword evidence="4 6" id="KW-0786">Thiamine pyrophosphate</keyword>
<keyword evidence="3 6" id="KW-0460">Magnesium</keyword>
<evidence type="ECO:0000256" key="6">
    <source>
        <dbReference type="HAMAP-Rule" id="MF_01659"/>
    </source>
</evidence>
<keyword evidence="5 6" id="KW-0464">Manganese</keyword>
<evidence type="ECO:0000259" key="8">
    <source>
        <dbReference type="Pfam" id="PF02776"/>
    </source>
</evidence>
<dbReference type="SUPFAM" id="SSF52518">
    <property type="entry name" value="Thiamin diphosphate-binding fold (THDP-binding)"/>
    <property type="match status" value="2"/>
</dbReference>
<evidence type="ECO:0000256" key="5">
    <source>
        <dbReference type="ARBA" id="ARBA00023211"/>
    </source>
</evidence>
<comment type="caution">
    <text evidence="9">The sequence shown here is derived from an EMBL/GenBank/DDBJ whole genome shotgun (WGS) entry which is preliminary data.</text>
</comment>
<dbReference type="InterPro" id="IPR011766">
    <property type="entry name" value="TPP_enzyme_TPP-bd"/>
</dbReference>
<evidence type="ECO:0000313" key="10">
    <source>
        <dbReference type="Proteomes" id="UP001143543"/>
    </source>
</evidence>
<reference evidence="9" key="1">
    <citation type="submission" date="2022-07" db="EMBL/GenBank/DDBJ databases">
        <title>Taxonomy of Novel Oxalotrophic and Methylotrophic Bacteria.</title>
        <authorList>
            <person name="Sahin N."/>
            <person name="Tani A."/>
        </authorList>
    </citation>
    <scope>NUCLEOTIDE SEQUENCE</scope>
    <source>
        <strain evidence="9">Y10</strain>
    </source>
</reference>
<evidence type="ECO:0000256" key="4">
    <source>
        <dbReference type="ARBA" id="ARBA00023052"/>
    </source>
</evidence>
<evidence type="ECO:0000256" key="3">
    <source>
        <dbReference type="ARBA" id="ARBA00022842"/>
    </source>
</evidence>
<dbReference type="PANTHER" id="PTHR42916:SF1">
    <property type="entry name" value="PROTEIN PHYLLO, CHLOROPLASTIC"/>
    <property type="match status" value="1"/>
</dbReference>
<proteinExistence type="inferred from homology"/>
<accession>A0ABQ5MID5</accession>
<evidence type="ECO:0000259" key="7">
    <source>
        <dbReference type="Pfam" id="PF02775"/>
    </source>
</evidence>
<dbReference type="Gene3D" id="3.40.50.970">
    <property type="match status" value="2"/>
</dbReference>
<evidence type="ECO:0000313" key="9">
    <source>
        <dbReference type="EMBL" id="GLB49163.1"/>
    </source>
</evidence>
<comment type="pathway">
    <text evidence="6">Quinol/quinone metabolism; menaquinone biosynthesis.</text>
</comment>
<sequence length="586" mass="66243">MIYPAIPLAQTVLELCKANQIKHIVISPGSRNAPLTIGFSHDDYFTCYSIVDERVAAFFALGMAQQIDSPVAIVCTSGSALLNYYPAIAEAFYSDIPLVVISADRPTDKIDIGDGQTIRQTNVFANHIVYTANLKQDIPHQLAIHGDGKHQDLPLIDVSSTVQLYNEQEISKALHAAFLEKGPVHINAPFEEPLYKTLHAPLVTVKEYPRPFHPDVISSESLHQFVESWNTSKKKMILVGVLKPNSVEEKIIEYLAADSSVVVFTETTSNLHNDNFFPGIDKILAPIEQVPEELEKLQPELLLTFGGMVVSKKIKAFLRKYSPKLHFHVDEKKAYDTFFCLTHHFKVTVNSFFSYAFDDLQKVDSNYQLYWLEVQKQRRIAHKAYASEIQYSDFLVYDCIFHNLPNNQLLQLSNSSTIRYMQLFDLDASWTVFCNRGTSGIDGSTSTAMGASIYSDTPTTLITGDLSFLYDSNGLWNNYVRKDMTIIVVNNGGGGIFRILPGDKNTKEFDTYFETIHNKDASHLAAMYGFEYVSASSKDEVVTQLTTVYDNVNNRNKPVILEIFTPRLENDEILISYFKYLRNHRA</sequence>
<dbReference type="Gene3D" id="3.40.50.1220">
    <property type="entry name" value="TPP-binding domain"/>
    <property type="match status" value="1"/>
</dbReference>
<evidence type="ECO:0000256" key="1">
    <source>
        <dbReference type="ARBA" id="ARBA00022679"/>
    </source>
</evidence>
<dbReference type="HAMAP" id="MF_01659">
    <property type="entry name" value="MenD"/>
    <property type="match status" value="1"/>
</dbReference>
<comment type="similarity">
    <text evidence="6">Belongs to the TPP enzyme family. MenD subfamily.</text>
</comment>
<dbReference type="Pfam" id="PF02775">
    <property type="entry name" value="TPP_enzyme_C"/>
    <property type="match status" value="1"/>
</dbReference>
<keyword evidence="1 6" id="KW-0808">Transferase</keyword>
<comment type="cofactor">
    <cofactor evidence="6">
        <name>Mg(2+)</name>
        <dbReference type="ChEBI" id="CHEBI:18420"/>
    </cofactor>
    <cofactor evidence="6">
        <name>Mn(2+)</name>
        <dbReference type="ChEBI" id="CHEBI:29035"/>
    </cofactor>
</comment>
<dbReference type="NCBIfam" id="TIGR00173">
    <property type="entry name" value="menD"/>
    <property type="match status" value="1"/>
</dbReference>
<feature type="domain" description="Thiamine pyrophosphate enzyme TPP-binding" evidence="7">
    <location>
        <begin position="431"/>
        <end position="563"/>
    </location>
</feature>
<dbReference type="InterPro" id="IPR004433">
    <property type="entry name" value="MenaQ_synth_MenD"/>
</dbReference>
<comment type="function">
    <text evidence="6">Catalyzes the thiamine diphosphate-dependent decarboxylation of 2-oxoglutarate and the subsequent addition of the resulting succinic semialdehyde-thiamine pyrophosphate anion to isochorismate to yield 2-succinyl-5-enolpyruvyl-6-hydroxy-3-cyclohexene-1-carboxylate (SEPHCHC).</text>
</comment>
<dbReference type="Proteomes" id="UP001143543">
    <property type="component" value="Unassembled WGS sequence"/>
</dbReference>
<comment type="subunit">
    <text evidence="6">Homodimer.</text>
</comment>